<dbReference type="OrthoDB" id="2523316at2759"/>
<feature type="region of interest" description="Disordered" evidence="4">
    <location>
        <begin position="1"/>
        <end position="48"/>
    </location>
</feature>
<keyword evidence="1 3" id="KW-0238">DNA-binding</keyword>
<accession>A0A1Y2EWP5</accession>
<dbReference type="GO" id="GO:0000978">
    <property type="term" value="F:RNA polymerase II cis-regulatory region sequence-specific DNA binding"/>
    <property type="evidence" value="ECO:0007669"/>
    <property type="project" value="TreeGrafter"/>
</dbReference>
<dbReference type="PANTHER" id="PTHR45789">
    <property type="entry name" value="FI18025P1"/>
    <property type="match status" value="1"/>
</dbReference>
<feature type="DNA-binding region" description="HMG box" evidence="3">
    <location>
        <begin position="384"/>
        <end position="454"/>
    </location>
</feature>
<dbReference type="InterPro" id="IPR036910">
    <property type="entry name" value="HMG_box_dom_sf"/>
</dbReference>
<feature type="compositionally biased region" description="Polar residues" evidence="4">
    <location>
        <begin position="706"/>
        <end position="720"/>
    </location>
</feature>
<dbReference type="GO" id="GO:0005634">
    <property type="term" value="C:nucleus"/>
    <property type="evidence" value="ECO:0007669"/>
    <property type="project" value="UniProtKB-UniRule"/>
</dbReference>
<evidence type="ECO:0000259" key="5">
    <source>
        <dbReference type="PROSITE" id="PS50118"/>
    </source>
</evidence>
<dbReference type="CDD" id="cd01389">
    <property type="entry name" value="HMG-box_ROX1-like"/>
    <property type="match status" value="1"/>
</dbReference>
<comment type="caution">
    <text evidence="6">The sequence shown here is derived from an EMBL/GenBank/DDBJ whole genome shotgun (WGS) entry which is preliminary data.</text>
</comment>
<dbReference type="Pfam" id="PF00505">
    <property type="entry name" value="HMG_box"/>
    <property type="match status" value="1"/>
</dbReference>
<feature type="region of interest" description="Disordered" evidence="4">
    <location>
        <begin position="199"/>
        <end position="269"/>
    </location>
</feature>
<dbReference type="EMBL" id="MCGR01000036">
    <property type="protein sequence ID" value="ORY75927.1"/>
    <property type="molecule type" value="Genomic_DNA"/>
</dbReference>
<dbReference type="InterPro" id="IPR009071">
    <property type="entry name" value="HMG_box_dom"/>
</dbReference>
<evidence type="ECO:0000313" key="6">
    <source>
        <dbReference type="EMBL" id="ORY75927.1"/>
    </source>
</evidence>
<dbReference type="Gene3D" id="1.10.30.10">
    <property type="entry name" value="High mobility group box domain"/>
    <property type="match status" value="1"/>
</dbReference>
<dbReference type="AlphaFoldDB" id="A0A1Y2EWP5"/>
<sequence length="789" mass="83523">MVLTRRGSAQLEAAAARPSSSAANNSRFTAMPRNASSPAVDASRPSLPIASSLSSASSALPLPMHVSSEASFALPRRPSDEWREFFNLDNAQSTSRREGKQGSEGIEAGAEEQEAPWTTMFPGELAFGGVRPPPSAAPVESSRMYPQQLARGSFESASSIASSFRDVDSHPSHSVVSSAPTSLAASPVSCIDAGSPAPSVLQAAPSAPATRPSSHPSVPSVLLSGYSSIMPRRNAPSTATSTTTTKSKPRKGRKGKSAIEASSGAETSSAAYLRGVAEGLSRSGVDRSIAHDSVSASMPHSAPASTTTFSRRLATHEGIVKNIKAEDPTEHNFIPPTPAPVPSPVAKPVLRKASVESVDDIAPAVATAPASRPRKPKVRPEGHTPRPPNAWILYRSAQIQILKSDEEISKKPQSDISKLIGYMWRDEAPAVRKYYEEQAALKKAEHSRLYPDYTFCPVRKPKAGGVASTNSSRASTPAAEPSGSVARPPLSRRATAPSSRTSPYSPRKRRVTSDADFAASQSVTVHMPPSVLGLDFGLSMLPRNDTQAFVPHSAGPYQSDFPLECGMDALFSSFSQSMPATPVGGFPMSASPSVSSFRAHLDATSAIEIDVNGHASADPTAYAAWSTFEASTPNYFPEHNPLDLLPQAPMSAPAAFSTFDFGPVPSIFDSRPLPSPSPTSARSFSGFEPVGSASTSASFPIDTNGLDMTSPTTTESSLASPTDARFPYEQWMPAPMEMQWEGAEGACGDVGEAEYKRRFSAQWMSPQASQQAVCYPQVGMQDYSFPSTR</sequence>
<evidence type="ECO:0000256" key="2">
    <source>
        <dbReference type="ARBA" id="ARBA00023242"/>
    </source>
</evidence>
<keyword evidence="7" id="KW-1185">Reference proteome</keyword>
<feature type="region of interest" description="Disordered" evidence="4">
    <location>
        <begin position="87"/>
        <end position="112"/>
    </location>
</feature>
<dbReference type="Proteomes" id="UP000193467">
    <property type="component" value="Unassembled WGS sequence"/>
</dbReference>
<feature type="compositionally biased region" description="Low complexity" evidence="4">
    <location>
        <begin position="235"/>
        <end position="246"/>
    </location>
</feature>
<feature type="compositionally biased region" description="Basic residues" evidence="4">
    <location>
        <begin position="247"/>
        <end position="256"/>
    </location>
</feature>
<evidence type="ECO:0000313" key="7">
    <source>
        <dbReference type="Proteomes" id="UP000193467"/>
    </source>
</evidence>
<dbReference type="PANTHER" id="PTHR45789:SF2">
    <property type="entry name" value="FI18025P1"/>
    <property type="match status" value="1"/>
</dbReference>
<feature type="compositionally biased region" description="Low complexity" evidence="4">
    <location>
        <begin position="203"/>
        <end position="224"/>
    </location>
</feature>
<feature type="region of interest" description="Disordered" evidence="4">
    <location>
        <begin position="364"/>
        <end position="389"/>
    </location>
</feature>
<organism evidence="6 7">
    <name type="scientific">Leucosporidium creatinivorum</name>
    <dbReference type="NCBI Taxonomy" id="106004"/>
    <lineage>
        <taxon>Eukaryota</taxon>
        <taxon>Fungi</taxon>
        <taxon>Dikarya</taxon>
        <taxon>Basidiomycota</taxon>
        <taxon>Pucciniomycotina</taxon>
        <taxon>Microbotryomycetes</taxon>
        <taxon>Leucosporidiales</taxon>
        <taxon>Leucosporidium</taxon>
    </lineage>
</organism>
<keyword evidence="2 3" id="KW-0539">Nucleus</keyword>
<feature type="compositionally biased region" description="Low complexity" evidence="4">
    <location>
        <begin position="486"/>
        <end position="503"/>
    </location>
</feature>
<feature type="region of interest" description="Disordered" evidence="4">
    <location>
        <begin position="695"/>
        <end position="723"/>
    </location>
</feature>
<dbReference type="GO" id="GO:0000981">
    <property type="term" value="F:DNA-binding transcription factor activity, RNA polymerase II-specific"/>
    <property type="evidence" value="ECO:0007669"/>
    <property type="project" value="TreeGrafter"/>
</dbReference>
<evidence type="ECO:0000256" key="1">
    <source>
        <dbReference type="ARBA" id="ARBA00023125"/>
    </source>
</evidence>
<dbReference type="InParanoid" id="A0A1Y2EWP5"/>
<gene>
    <name evidence="6" type="ORF">BCR35DRAFT_325725</name>
</gene>
<evidence type="ECO:0000256" key="3">
    <source>
        <dbReference type="PROSITE-ProRule" id="PRU00267"/>
    </source>
</evidence>
<proteinExistence type="predicted"/>
<dbReference type="PROSITE" id="PS50118">
    <property type="entry name" value="HMG_BOX_2"/>
    <property type="match status" value="1"/>
</dbReference>
<feature type="domain" description="HMG box" evidence="5">
    <location>
        <begin position="384"/>
        <end position="454"/>
    </location>
</feature>
<feature type="region of interest" description="Disordered" evidence="4">
    <location>
        <begin position="462"/>
        <end position="513"/>
    </location>
</feature>
<feature type="compositionally biased region" description="Low complexity" evidence="4">
    <location>
        <begin position="13"/>
        <end position="27"/>
    </location>
</feature>
<name>A0A1Y2EWP5_9BASI</name>
<dbReference type="SUPFAM" id="SSF47095">
    <property type="entry name" value="HMG-box"/>
    <property type="match status" value="1"/>
</dbReference>
<protein>
    <recommendedName>
        <fullName evidence="5">HMG box domain-containing protein</fullName>
    </recommendedName>
</protein>
<dbReference type="InterPro" id="IPR051356">
    <property type="entry name" value="SOX/SOX-like_TF"/>
</dbReference>
<reference evidence="6 7" key="1">
    <citation type="submission" date="2016-07" db="EMBL/GenBank/DDBJ databases">
        <title>Pervasive Adenine N6-methylation of Active Genes in Fungi.</title>
        <authorList>
            <consortium name="DOE Joint Genome Institute"/>
            <person name="Mondo S.J."/>
            <person name="Dannebaum R.O."/>
            <person name="Kuo R.C."/>
            <person name="Labutti K."/>
            <person name="Haridas S."/>
            <person name="Kuo A."/>
            <person name="Salamov A."/>
            <person name="Ahrendt S.R."/>
            <person name="Lipzen A."/>
            <person name="Sullivan W."/>
            <person name="Andreopoulos W.B."/>
            <person name="Clum A."/>
            <person name="Lindquist E."/>
            <person name="Daum C."/>
            <person name="Ramamoorthy G.K."/>
            <person name="Gryganskyi A."/>
            <person name="Culley D."/>
            <person name="Magnuson J.K."/>
            <person name="James T.Y."/>
            <person name="O'Malley M.A."/>
            <person name="Stajich J.E."/>
            <person name="Spatafora J.W."/>
            <person name="Visel A."/>
            <person name="Grigoriev I.V."/>
        </authorList>
    </citation>
    <scope>NUCLEOTIDE SEQUENCE [LARGE SCALE GENOMIC DNA]</scope>
    <source>
        <strain evidence="6 7">62-1032</strain>
    </source>
</reference>
<dbReference type="SMART" id="SM00398">
    <property type="entry name" value="HMG"/>
    <property type="match status" value="1"/>
</dbReference>
<feature type="compositionally biased region" description="Low complexity" evidence="4">
    <location>
        <begin position="258"/>
        <end position="269"/>
    </location>
</feature>
<evidence type="ECO:0000256" key="4">
    <source>
        <dbReference type="SAM" id="MobiDB-lite"/>
    </source>
</evidence>
<dbReference type="STRING" id="106004.A0A1Y2EWP5"/>